<evidence type="ECO:0000313" key="3">
    <source>
        <dbReference type="Proteomes" id="UP001500683"/>
    </source>
</evidence>
<dbReference type="EMBL" id="BAAAZG010000061">
    <property type="protein sequence ID" value="GAA4100998.1"/>
    <property type="molecule type" value="Genomic_DNA"/>
</dbReference>
<reference evidence="3" key="1">
    <citation type="journal article" date="2019" name="Int. J. Syst. Evol. Microbiol.">
        <title>The Global Catalogue of Microorganisms (GCM) 10K type strain sequencing project: providing services to taxonomists for standard genome sequencing and annotation.</title>
        <authorList>
            <consortium name="The Broad Institute Genomics Platform"/>
            <consortium name="The Broad Institute Genome Sequencing Center for Infectious Disease"/>
            <person name="Wu L."/>
            <person name="Ma J."/>
        </authorList>
    </citation>
    <scope>NUCLEOTIDE SEQUENCE [LARGE SCALE GENOMIC DNA]</scope>
    <source>
        <strain evidence="3">JCM 16702</strain>
    </source>
</reference>
<name>A0ABP7WZT6_9ACTN</name>
<comment type="caution">
    <text evidence="2">The sequence shown here is derived from an EMBL/GenBank/DDBJ whole genome shotgun (WGS) entry which is preliminary data.</text>
</comment>
<gene>
    <name evidence="2" type="ORF">GCM10022214_78140</name>
</gene>
<dbReference type="Proteomes" id="UP001500683">
    <property type="component" value="Unassembled WGS sequence"/>
</dbReference>
<sequence>MDHPLSRFGNLDHSRDKNSSEEDGPVLHKEREDRLHCGDQGERRSIGSRRSGPSLSLIDITRLLLLTTVAQTNEQTLLLLTVAITQHLAAFAREVVEVVAVAQVEQDVLEVAGARAEDPRRAAAQGDGGDGG</sequence>
<evidence type="ECO:0000313" key="2">
    <source>
        <dbReference type="EMBL" id="GAA4100998.1"/>
    </source>
</evidence>
<feature type="region of interest" description="Disordered" evidence="1">
    <location>
        <begin position="1"/>
        <end position="53"/>
    </location>
</feature>
<organism evidence="2 3">
    <name type="scientific">Actinomadura miaoliensis</name>
    <dbReference type="NCBI Taxonomy" id="430685"/>
    <lineage>
        <taxon>Bacteria</taxon>
        <taxon>Bacillati</taxon>
        <taxon>Actinomycetota</taxon>
        <taxon>Actinomycetes</taxon>
        <taxon>Streptosporangiales</taxon>
        <taxon>Thermomonosporaceae</taxon>
        <taxon>Actinomadura</taxon>
    </lineage>
</organism>
<protein>
    <submittedName>
        <fullName evidence="2">Uncharacterized protein</fullName>
    </submittedName>
</protein>
<accession>A0ABP7WZT6</accession>
<evidence type="ECO:0000256" key="1">
    <source>
        <dbReference type="SAM" id="MobiDB-lite"/>
    </source>
</evidence>
<feature type="compositionally biased region" description="Basic and acidic residues" evidence="1">
    <location>
        <begin position="1"/>
        <end position="45"/>
    </location>
</feature>
<keyword evidence="3" id="KW-1185">Reference proteome</keyword>
<proteinExistence type="predicted"/>